<keyword evidence="3" id="KW-1185">Reference proteome</keyword>
<dbReference type="EMBL" id="JADWVN010000009">
    <property type="protein sequence ID" value="MBL7526187.1"/>
    <property type="molecule type" value="Genomic_DNA"/>
</dbReference>
<sequence>MNSFKFFVEESNNQGSNSKAPCQVIQHDDMVHILSHAKPGSLVILDLDDTVGRVPQTIGLDAWFRFRMQQFINDGHDTEEALQRAIVIYNLAQLNSTHMIQVDSKINIAEQINSLKDNGVKVIALTARNGALRDKTLELLQTLGVSFSEGVLKDGSFSFDGKMIEIKDGVIFSDGRNKGLCLEQVIEQNYFVIPFESFIEVDFVDDSKRNCDFVAESSTRLKQPVRVWHYTYAECYLEFGVSHKERAYVQEIHLVDHGVMLDDDAAERLLDNRSL</sequence>
<name>A0ABS1W9Z6_9GAMM</name>
<dbReference type="Pfam" id="PF11019">
    <property type="entry name" value="DUF2608"/>
    <property type="match status" value="1"/>
</dbReference>
<evidence type="ECO:0000256" key="1">
    <source>
        <dbReference type="ARBA" id="ARBA00022729"/>
    </source>
</evidence>
<organism evidence="2 3">
    <name type="scientific">Legionella bononiensis</name>
    <dbReference type="NCBI Taxonomy" id="2793102"/>
    <lineage>
        <taxon>Bacteria</taxon>
        <taxon>Pseudomonadati</taxon>
        <taxon>Pseudomonadota</taxon>
        <taxon>Gammaproteobacteria</taxon>
        <taxon>Legionellales</taxon>
        <taxon>Legionellaceae</taxon>
        <taxon>Legionella</taxon>
    </lineage>
</organism>
<accession>A0ABS1W9Z6</accession>
<keyword evidence="1" id="KW-0732">Signal</keyword>
<dbReference type="RefSeq" id="WP_203110765.1">
    <property type="nucleotide sequence ID" value="NZ_JADOBG010000019.1"/>
</dbReference>
<dbReference type="Proteomes" id="UP000809910">
    <property type="component" value="Unassembled WGS sequence"/>
</dbReference>
<proteinExistence type="predicted"/>
<dbReference type="InterPro" id="IPR036412">
    <property type="entry name" value="HAD-like_sf"/>
</dbReference>
<evidence type="ECO:0000313" key="2">
    <source>
        <dbReference type="EMBL" id="MBL7526187.1"/>
    </source>
</evidence>
<protein>
    <submittedName>
        <fullName evidence="2">DUF2608 domain-containing protein</fullName>
    </submittedName>
</protein>
<comment type="caution">
    <text evidence="2">The sequence shown here is derived from an EMBL/GenBank/DDBJ whole genome shotgun (WGS) entry which is preliminary data.</text>
</comment>
<gene>
    <name evidence="2" type="ORF">I5282_06340</name>
</gene>
<dbReference type="SUPFAM" id="SSF56784">
    <property type="entry name" value="HAD-like"/>
    <property type="match status" value="1"/>
</dbReference>
<evidence type="ECO:0000313" key="3">
    <source>
        <dbReference type="Proteomes" id="UP000809910"/>
    </source>
</evidence>
<dbReference type="InterPro" id="IPR022565">
    <property type="entry name" value="DUF2608"/>
</dbReference>
<reference evidence="2 3" key="1">
    <citation type="submission" date="2020-12" db="EMBL/GenBank/DDBJ databases">
        <title>WGS of Legionella: environmental sample.</title>
        <authorList>
            <person name="Cristino S."/>
            <person name="Girolamini L."/>
            <person name="Salaris S."/>
            <person name="Pascale M.R."/>
            <person name="Mazzotta M."/>
            <person name="Orsini M."/>
            <person name="Grottola A."/>
        </authorList>
    </citation>
    <scope>NUCLEOTIDE SEQUENCE [LARGE SCALE GENOMIC DNA]</scope>
    <source>
        <strain evidence="2 3">30cs62</strain>
    </source>
</reference>